<evidence type="ECO:0000313" key="6">
    <source>
        <dbReference type="Proteomes" id="UP000616114"/>
    </source>
</evidence>
<dbReference type="GO" id="GO:0043565">
    <property type="term" value="F:sequence-specific DNA binding"/>
    <property type="evidence" value="ECO:0007669"/>
    <property type="project" value="InterPro"/>
</dbReference>
<keyword evidence="1" id="KW-0805">Transcription regulation</keyword>
<dbReference type="SMART" id="SM00344">
    <property type="entry name" value="HTH_ASNC"/>
    <property type="match status" value="1"/>
</dbReference>
<keyword evidence="6" id="KW-1185">Reference proteome</keyword>
<dbReference type="InterPro" id="IPR036388">
    <property type="entry name" value="WH-like_DNA-bd_sf"/>
</dbReference>
<keyword evidence="3" id="KW-0804">Transcription</keyword>
<dbReference type="InterPro" id="IPR036390">
    <property type="entry name" value="WH_DNA-bd_sf"/>
</dbReference>
<dbReference type="Pfam" id="PF13404">
    <property type="entry name" value="HTH_AsnC-type"/>
    <property type="match status" value="1"/>
</dbReference>
<dbReference type="InterPro" id="IPR011991">
    <property type="entry name" value="ArsR-like_HTH"/>
</dbReference>
<dbReference type="PROSITE" id="PS50956">
    <property type="entry name" value="HTH_ASNC_2"/>
    <property type="match status" value="1"/>
</dbReference>
<proteinExistence type="predicted"/>
<dbReference type="GO" id="GO:0043200">
    <property type="term" value="P:response to amino acid"/>
    <property type="evidence" value="ECO:0007669"/>
    <property type="project" value="TreeGrafter"/>
</dbReference>
<dbReference type="PANTHER" id="PTHR30154:SF34">
    <property type="entry name" value="TRANSCRIPTIONAL REGULATOR AZLB"/>
    <property type="match status" value="1"/>
</dbReference>
<dbReference type="InterPro" id="IPR000485">
    <property type="entry name" value="AsnC-type_HTH_dom"/>
</dbReference>
<name>A0A8J2XKZ9_9MICO</name>
<accession>A0A8J2XKZ9</accession>
<dbReference type="Gene3D" id="1.10.10.10">
    <property type="entry name" value="Winged helix-like DNA-binding domain superfamily/Winged helix DNA-binding domain"/>
    <property type="match status" value="2"/>
</dbReference>
<reference evidence="5" key="2">
    <citation type="submission" date="2020-09" db="EMBL/GenBank/DDBJ databases">
        <authorList>
            <person name="Sun Q."/>
            <person name="Zhou Y."/>
        </authorList>
    </citation>
    <scope>NUCLEOTIDE SEQUENCE</scope>
    <source>
        <strain evidence="5">CGMCC 1.12785</strain>
    </source>
</reference>
<evidence type="ECO:0000259" key="4">
    <source>
        <dbReference type="PROSITE" id="PS50956"/>
    </source>
</evidence>
<dbReference type="PANTHER" id="PTHR30154">
    <property type="entry name" value="LEUCINE-RESPONSIVE REGULATORY PROTEIN"/>
    <property type="match status" value="1"/>
</dbReference>
<dbReference type="PRINTS" id="PR00033">
    <property type="entry name" value="HTHASNC"/>
</dbReference>
<keyword evidence="2" id="KW-0238">DNA-binding</keyword>
<protein>
    <submittedName>
        <fullName evidence="5">AsnC family transcriptional regulator</fullName>
    </submittedName>
</protein>
<evidence type="ECO:0000256" key="3">
    <source>
        <dbReference type="ARBA" id="ARBA00023163"/>
    </source>
</evidence>
<dbReference type="Proteomes" id="UP000616114">
    <property type="component" value="Unassembled WGS sequence"/>
</dbReference>
<dbReference type="CDD" id="cd00090">
    <property type="entry name" value="HTH_ARSR"/>
    <property type="match status" value="1"/>
</dbReference>
<dbReference type="SUPFAM" id="SSF46785">
    <property type="entry name" value="Winged helix' DNA-binding domain"/>
    <property type="match status" value="1"/>
</dbReference>
<sequence length="326" mass="34755">MLDPVELRIAEALQIDPRASWRRIARALGEHERLIARRGTALLASGRVVVAGVRARGTGILLRAACHPGARLAAVEALAARRDATFSYVLSGAYDVAAEIWRRPAPGQSPYTLDVSITPGLARAETLPILRYFRTIRGWRLGVLSQSESSALSGGPADAFPEVSVPESGSAVDQAIMDALTADARMSAEELARRAGVSESTVRRRLDVLRETNQLSLRAIVEPAQAGLHTEALLWLSTAPHLVGEVGRAIAADGRARYVAAVAGSCQIVADITVGEPHELYTYLTESSWAAQIHSMDISLVAGARKRGGQLLRMPGFSDGQPVASS</sequence>
<dbReference type="AlphaFoldDB" id="A0A8J2XKZ9"/>
<evidence type="ECO:0000313" key="5">
    <source>
        <dbReference type="EMBL" id="GGA14045.1"/>
    </source>
</evidence>
<feature type="domain" description="HTH asnC-type" evidence="4">
    <location>
        <begin position="171"/>
        <end position="229"/>
    </location>
</feature>
<dbReference type="InterPro" id="IPR019888">
    <property type="entry name" value="Tscrpt_reg_AsnC-like"/>
</dbReference>
<evidence type="ECO:0000256" key="2">
    <source>
        <dbReference type="ARBA" id="ARBA00023125"/>
    </source>
</evidence>
<dbReference type="RefSeq" id="WP_188550431.1">
    <property type="nucleotide sequence ID" value="NZ_BMFY01000006.1"/>
</dbReference>
<dbReference type="GO" id="GO:0005829">
    <property type="term" value="C:cytosol"/>
    <property type="evidence" value="ECO:0007669"/>
    <property type="project" value="TreeGrafter"/>
</dbReference>
<evidence type="ECO:0000256" key="1">
    <source>
        <dbReference type="ARBA" id="ARBA00023015"/>
    </source>
</evidence>
<comment type="caution">
    <text evidence="5">The sequence shown here is derived from an EMBL/GenBank/DDBJ whole genome shotgun (WGS) entry which is preliminary data.</text>
</comment>
<reference evidence="5" key="1">
    <citation type="journal article" date="2014" name="Int. J. Syst. Evol. Microbiol.">
        <title>Complete genome sequence of Corynebacterium casei LMG S-19264T (=DSM 44701T), isolated from a smear-ripened cheese.</title>
        <authorList>
            <consortium name="US DOE Joint Genome Institute (JGI-PGF)"/>
            <person name="Walter F."/>
            <person name="Albersmeier A."/>
            <person name="Kalinowski J."/>
            <person name="Ruckert C."/>
        </authorList>
    </citation>
    <scope>NUCLEOTIDE SEQUENCE</scope>
    <source>
        <strain evidence="5">CGMCC 1.12785</strain>
    </source>
</reference>
<gene>
    <name evidence="5" type="primary">asnC</name>
    <name evidence="5" type="ORF">GCM10011333_16200</name>
</gene>
<organism evidence="5 6">
    <name type="scientific">Sediminivirga luteola</name>
    <dbReference type="NCBI Taxonomy" id="1774748"/>
    <lineage>
        <taxon>Bacteria</taxon>
        <taxon>Bacillati</taxon>
        <taxon>Actinomycetota</taxon>
        <taxon>Actinomycetes</taxon>
        <taxon>Micrococcales</taxon>
        <taxon>Brevibacteriaceae</taxon>
        <taxon>Sediminivirga</taxon>
    </lineage>
</organism>
<dbReference type="EMBL" id="BMFY01000006">
    <property type="protein sequence ID" value="GGA14045.1"/>
    <property type="molecule type" value="Genomic_DNA"/>
</dbReference>